<dbReference type="Proteomes" id="UP000095286">
    <property type="component" value="Unplaced"/>
</dbReference>
<protein>
    <submittedName>
        <fullName evidence="2">WD_REPEATS_REGION domain-containing protein</fullName>
    </submittedName>
</protein>
<organism evidence="1 2">
    <name type="scientific">Rhabditophanes sp. KR3021</name>
    <dbReference type="NCBI Taxonomy" id="114890"/>
    <lineage>
        <taxon>Eukaryota</taxon>
        <taxon>Metazoa</taxon>
        <taxon>Ecdysozoa</taxon>
        <taxon>Nematoda</taxon>
        <taxon>Chromadorea</taxon>
        <taxon>Rhabditida</taxon>
        <taxon>Tylenchina</taxon>
        <taxon>Panagrolaimomorpha</taxon>
        <taxon>Strongyloidoidea</taxon>
        <taxon>Alloionematidae</taxon>
        <taxon>Rhabditophanes</taxon>
    </lineage>
</organism>
<accession>A0AC35U2N8</accession>
<dbReference type="WBParaSite" id="RSKR_0000700000.1">
    <property type="protein sequence ID" value="RSKR_0000700000.1"/>
    <property type="gene ID" value="RSKR_0000700000"/>
</dbReference>
<sequence length="277" mass="30456">MARAGPGDSQTVEQLEKLMAKNRNSDQKQELHRGSLELDSMMSNDDRANVKTPGSELEPVYTFRGHRSSILSMDMSSTGEQFFAAHLNRIICVWNVPSSNAEAHENYDSQIPAEKFNGHSNVIWGLCYQSSFNRLISASPGKTLKIWQLGSGSDALIHTYTETDIGSPLTIDMVAAEPQQIVAGYKNQCASIFDIEVGRTVLKFDSNPDDEGQISKILSHPTMPVTIAAGSDRRIRYFVNNSGKLIHSTHVESISTLAIDPNGLYLLSGCHDGSLRL</sequence>
<evidence type="ECO:0000313" key="2">
    <source>
        <dbReference type="WBParaSite" id="RSKR_0000700000.1"/>
    </source>
</evidence>
<name>A0AC35U2N8_9BILA</name>
<reference evidence="2" key="1">
    <citation type="submission" date="2016-11" db="UniProtKB">
        <authorList>
            <consortium name="WormBaseParasite"/>
        </authorList>
    </citation>
    <scope>IDENTIFICATION</scope>
    <source>
        <strain evidence="2">KR3021</strain>
    </source>
</reference>
<proteinExistence type="predicted"/>
<evidence type="ECO:0000313" key="1">
    <source>
        <dbReference type="Proteomes" id="UP000095286"/>
    </source>
</evidence>